<accession>A0A7Z0WIH2</accession>
<dbReference type="RefSeq" id="WP_075135383.1">
    <property type="nucleotide sequence ID" value="NZ_MSIF01000013.1"/>
</dbReference>
<feature type="transmembrane region" description="Helical" evidence="1">
    <location>
        <begin position="42"/>
        <end position="60"/>
    </location>
</feature>
<feature type="transmembrane region" description="Helical" evidence="1">
    <location>
        <begin position="96"/>
        <end position="114"/>
    </location>
</feature>
<evidence type="ECO:0000313" key="2">
    <source>
        <dbReference type="EMBL" id="OLF08080.1"/>
    </source>
</evidence>
<comment type="caution">
    <text evidence="2">The sequence shown here is derived from an EMBL/GenBank/DDBJ whole genome shotgun (WGS) entry which is preliminary data.</text>
</comment>
<proteinExistence type="predicted"/>
<evidence type="ECO:0000313" key="3">
    <source>
        <dbReference type="Proteomes" id="UP000185696"/>
    </source>
</evidence>
<keyword evidence="1" id="KW-0812">Transmembrane</keyword>
<organism evidence="2 3">
    <name type="scientific">Actinophytocola xinjiangensis</name>
    <dbReference type="NCBI Taxonomy" id="485602"/>
    <lineage>
        <taxon>Bacteria</taxon>
        <taxon>Bacillati</taxon>
        <taxon>Actinomycetota</taxon>
        <taxon>Actinomycetes</taxon>
        <taxon>Pseudonocardiales</taxon>
        <taxon>Pseudonocardiaceae</taxon>
    </lineage>
</organism>
<gene>
    <name evidence="2" type="ORF">BLA60_24760</name>
</gene>
<protein>
    <submittedName>
        <fullName evidence="2">Uncharacterized protein</fullName>
    </submittedName>
</protein>
<feature type="transmembrane region" description="Helical" evidence="1">
    <location>
        <begin position="72"/>
        <end position="90"/>
    </location>
</feature>
<evidence type="ECO:0000256" key="1">
    <source>
        <dbReference type="SAM" id="Phobius"/>
    </source>
</evidence>
<keyword evidence="3" id="KW-1185">Reference proteome</keyword>
<dbReference type="AlphaFoldDB" id="A0A7Z0WIH2"/>
<sequence length="121" mass="12696">MSEPWGQPLSVQAWLAIPVLFAAAVLGLVAVLGIVIDADWQATLSSALCGAAAAVTALVEVRPGSWPARRRWALRVGYPAAVFGSGLWLGGVTIPTPTAIAVGLPALGMLLLLCRQARWRR</sequence>
<reference evidence="2 3" key="1">
    <citation type="submission" date="2016-12" db="EMBL/GenBank/DDBJ databases">
        <title>The draft genome sequence of Actinophytocola xinjiangensis.</title>
        <authorList>
            <person name="Wang W."/>
            <person name="Yuan L."/>
        </authorList>
    </citation>
    <scope>NUCLEOTIDE SEQUENCE [LARGE SCALE GENOMIC DNA]</scope>
    <source>
        <strain evidence="2 3">CGMCC 4.4663</strain>
    </source>
</reference>
<keyword evidence="1" id="KW-0472">Membrane</keyword>
<name>A0A7Z0WIH2_9PSEU</name>
<feature type="transmembrane region" description="Helical" evidence="1">
    <location>
        <begin position="12"/>
        <end position="36"/>
    </location>
</feature>
<dbReference type="OrthoDB" id="3700889at2"/>
<dbReference type="Proteomes" id="UP000185696">
    <property type="component" value="Unassembled WGS sequence"/>
</dbReference>
<dbReference type="EMBL" id="MSIF01000013">
    <property type="protein sequence ID" value="OLF08080.1"/>
    <property type="molecule type" value="Genomic_DNA"/>
</dbReference>
<keyword evidence="1" id="KW-1133">Transmembrane helix</keyword>